<accession>A0A6N9URY4</accession>
<keyword evidence="3" id="KW-1185">Reference proteome</keyword>
<evidence type="ECO:0000313" key="2">
    <source>
        <dbReference type="EMBL" id="NEB20338.1"/>
    </source>
</evidence>
<dbReference type="Proteomes" id="UP000469545">
    <property type="component" value="Unassembled WGS sequence"/>
</dbReference>
<sequence>AAEADQLLDGTRPLPRTAPASQSLVGRLLSAPHVVLGVEGGPRRRQLMQETADRASGDSWHTSAPGAPVRTALRRAVTDLGVAGQLGQYLGPFGTRITGLNGAGPFRTHYLKAAVRGELDNVRVMSDPKPASLENTLANDHKITGSSSTTSRTTLGLQGSDSPLQQAPGAQPVSGSYGTALRYAWGKGRALAQSVTRGRSTTLTYAGRMYLVVADAAETVAVRDRWTAAMGAVGTRAGQRIGAAAGRLSDRAGQTLSPRRAAAALQRVRDAVMFHLPMQDAIETGLAPDGLGTGTPRNLGGGYRVPGFLRGRRFPTHPLGRLDASRAAQQLMPRLEKIGVPSHDREQVLQRLSPDFLRAHLHELTTDGMSLPVRHRAWSSPHHLPVGGSPAQVRFRLTPVTTTVERLRTGYEVDDYRNLVRDSALGTTQDRGGDLTLSVGQRTPGSDVLAANPSLQGTATGQQAATRTDTEGSTAMPDMATTQAHAEVVTGYTLSVTMTDAAGDRLAPHAVAHVGTLHELVSAGLLTPSGPGADGTLTEQDVAEPERAVRMLTADRARREAVAAWRTDGDDILPFDDRTGSGMLAVDFRGAANVADALTLATARADGLGDGDLGGRHTGDALAAQVRMARHTPLTALGTAPAQAQQEATSQGGLAAAFREALGADGSVLPTQSSARLIGQSHTAGARLHARMHRRGARLLAVESAPRMESMQRRKTAQAEETGITDNTEGAAGTAPLVSTTGAGLTNPGATAPVGGANDGTAPKESEDVTLGTHVKYGIDRSMLFALPVSWLAVSEADHRFTDSRPVHALGKARRGPRAAEADTTALVWLRENQAREYGLLDDTSFPEEAATAWDDMAKGAADLAAAEKEYYDARARAREAWLSLAPAERGALGDGDPGRTSPLTTVLPRDLAQSPAVRAWQSARDDVGLWRDRVDAAAADHHRLHLAASRLTAHHQGSAAVPVRDVPQEYTEPGWRSEAPAPYTVTGADGTGPRTLTSPDGTVVRTVHDVPHDGASFFHALIATAHASGRLPRLLGADLADRFAGAPGDPEVTADAVHTARDRLARELGRPDNRDLLDALAA</sequence>
<proteinExistence type="predicted"/>
<organism evidence="2 3">
    <name type="scientific">Streptomyces coelicoflavus</name>
    <dbReference type="NCBI Taxonomy" id="285562"/>
    <lineage>
        <taxon>Bacteria</taxon>
        <taxon>Bacillati</taxon>
        <taxon>Actinomycetota</taxon>
        <taxon>Actinomycetes</taxon>
        <taxon>Kitasatosporales</taxon>
        <taxon>Streptomycetaceae</taxon>
        <taxon>Streptomyces</taxon>
    </lineage>
</organism>
<protein>
    <recommendedName>
        <fullName evidence="4">Lonely Cys domain-containing protein</fullName>
    </recommendedName>
</protein>
<dbReference type="AlphaFoldDB" id="A0A6N9URY4"/>
<feature type="non-terminal residue" evidence="2">
    <location>
        <position position="1"/>
    </location>
</feature>
<name>A0A6N9URY4_9ACTN</name>
<gene>
    <name evidence="2" type="ORF">G3I46_28230</name>
</gene>
<evidence type="ECO:0000313" key="3">
    <source>
        <dbReference type="Proteomes" id="UP000469545"/>
    </source>
</evidence>
<dbReference type="EMBL" id="JAAGMB010000613">
    <property type="protein sequence ID" value="NEB20338.1"/>
    <property type="molecule type" value="Genomic_DNA"/>
</dbReference>
<comment type="caution">
    <text evidence="2">The sequence shown here is derived from an EMBL/GenBank/DDBJ whole genome shotgun (WGS) entry which is preliminary data.</text>
</comment>
<feature type="region of interest" description="Disordered" evidence="1">
    <location>
        <begin position="972"/>
        <end position="998"/>
    </location>
</feature>
<evidence type="ECO:0008006" key="4">
    <source>
        <dbReference type="Google" id="ProtNLM"/>
    </source>
</evidence>
<feature type="region of interest" description="Disordered" evidence="1">
    <location>
        <begin position="424"/>
        <end position="466"/>
    </location>
</feature>
<feature type="compositionally biased region" description="Low complexity" evidence="1">
    <location>
        <begin position="456"/>
        <end position="466"/>
    </location>
</feature>
<reference evidence="2 3" key="1">
    <citation type="submission" date="2020-01" db="EMBL/GenBank/DDBJ databases">
        <title>Insect and environment-associated Actinomycetes.</title>
        <authorList>
            <person name="Currrie C."/>
            <person name="Chevrette M."/>
            <person name="Carlson C."/>
            <person name="Stubbendieck R."/>
            <person name="Wendt-Pienkowski E."/>
        </authorList>
    </citation>
    <scope>NUCLEOTIDE SEQUENCE [LARGE SCALE GENOMIC DNA]</scope>
    <source>
        <strain evidence="2 3">SID14172</strain>
    </source>
</reference>
<evidence type="ECO:0000256" key="1">
    <source>
        <dbReference type="SAM" id="MobiDB-lite"/>
    </source>
</evidence>
<feature type="region of interest" description="Disordered" evidence="1">
    <location>
        <begin position="139"/>
        <end position="173"/>
    </location>
</feature>
<feature type="region of interest" description="Disordered" evidence="1">
    <location>
        <begin position="705"/>
        <end position="766"/>
    </location>
</feature>
<feature type="non-terminal residue" evidence="2">
    <location>
        <position position="1083"/>
    </location>
</feature>
<feature type="compositionally biased region" description="Low complexity" evidence="1">
    <location>
        <begin position="144"/>
        <end position="160"/>
    </location>
</feature>